<proteinExistence type="predicted"/>
<reference evidence="2 3" key="2">
    <citation type="submission" date="2019-08" db="EMBL/GenBank/DDBJ databases">
        <title>Jejuicoccus antrihumi gen. nov., sp. nov., a new member of the family Dermacoccaceae isolated from a cave.</title>
        <authorList>
            <person name="Schumann P."/>
            <person name="Kim I.S."/>
        </authorList>
    </citation>
    <scope>NUCLEOTIDE SEQUENCE [LARGE SCALE GENOMIC DNA]</scope>
    <source>
        <strain evidence="2 3">C5-26</strain>
    </source>
</reference>
<dbReference type="AlphaFoldDB" id="A0A563E5Z9"/>
<reference evidence="2 3" key="1">
    <citation type="submission" date="2019-05" db="EMBL/GenBank/DDBJ databases">
        <authorList>
            <person name="Lee S.D."/>
        </authorList>
    </citation>
    <scope>NUCLEOTIDE SEQUENCE [LARGE SCALE GENOMIC DNA]</scope>
    <source>
        <strain evidence="2 3">C5-26</strain>
    </source>
</reference>
<dbReference type="Proteomes" id="UP000320244">
    <property type="component" value="Unassembled WGS sequence"/>
</dbReference>
<evidence type="ECO:0008006" key="4">
    <source>
        <dbReference type="Google" id="ProtNLM"/>
    </source>
</evidence>
<accession>A0A563E5Z9</accession>
<evidence type="ECO:0000313" key="3">
    <source>
        <dbReference type="Proteomes" id="UP000320244"/>
    </source>
</evidence>
<keyword evidence="3" id="KW-1185">Reference proteome</keyword>
<sequence>MQRTERTGPDPARLVIDRAFVRDSAVRGGRLLVETVMVPSLLLYGGIMTLGKIWGLAAVLCWCAFTVGLRLHHSARVPRTLLLAVGMLVGRTTIALALSSVYVFLLQPIAGSLFMAVLFLGSAAIGRPITMHLARDFIALPQALFHDRLARRMFTQVCVLWGVSRLIDAAMSVGFLRLGLGAGLLSRGLLSSTLTVASIAVCTAWGWSRIRRMPNFTIATS</sequence>
<dbReference type="OrthoDB" id="3293025at2"/>
<keyword evidence="1" id="KW-1133">Transmembrane helix</keyword>
<gene>
    <name evidence="2" type="ORF">FGL98_05580</name>
</gene>
<feature type="transmembrane region" description="Helical" evidence="1">
    <location>
        <begin position="109"/>
        <end position="126"/>
    </location>
</feature>
<comment type="caution">
    <text evidence="2">The sequence shown here is derived from an EMBL/GenBank/DDBJ whole genome shotgun (WGS) entry which is preliminary data.</text>
</comment>
<feature type="transmembrane region" description="Helical" evidence="1">
    <location>
        <begin position="81"/>
        <end position="103"/>
    </location>
</feature>
<protein>
    <recommendedName>
        <fullName evidence="4">DUF3159 domain-containing protein</fullName>
    </recommendedName>
</protein>
<feature type="transmembrane region" description="Helical" evidence="1">
    <location>
        <begin position="188"/>
        <end position="207"/>
    </location>
</feature>
<keyword evidence="1" id="KW-0472">Membrane</keyword>
<keyword evidence="1" id="KW-0812">Transmembrane</keyword>
<name>A0A563E5Z9_9MICO</name>
<dbReference type="EMBL" id="VCQV01000005">
    <property type="protein sequence ID" value="TWP37673.1"/>
    <property type="molecule type" value="Genomic_DNA"/>
</dbReference>
<dbReference type="RefSeq" id="WP_146315740.1">
    <property type="nucleotide sequence ID" value="NZ_VCQV01000005.1"/>
</dbReference>
<evidence type="ECO:0000256" key="1">
    <source>
        <dbReference type="SAM" id="Phobius"/>
    </source>
</evidence>
<feature type="transmembrane region" description="Helical" evidence="1">
    <location>
        <begin position="41"/>
        <end position="69"/>
    </location>
</feature>
<evidence type="ECO:0000313" key="2">
    <source>
        <dbReference type="EMBL" id="TWP37673.1"/>
    </source>
</evidence>
<feature type="transmembrane region" description="Helical" evidence="1">
    <location>
        <begin position="157"/>
        <end position="176"/>
    </location>
</feature>
<organism evidence="2 3">
    <name type="scientific">Leekyejoonella antrihumi</name>
    <dbReference type="NCBI Taxonomy" id="1660198"/>
    <lineage>
        <taxon>Bacteria</taxon>
        <taxon>Bacillati</taxon>
        <taxon>Actinomycetota</taxon>
        <taxon>Actinomycetes</taxon>
        <taxon>Micrococcales</taxon>
        <taxon>Dermacoccaceae</taxon>
        <taxon>Leekyejoonella</taxon>
    </lineage>
</organism>